<keyword evidence="2" id="KW-0031">Aminopeptidase</keyword>
<feature type="chain" id="PRO_5041410348" evidence="1">
    <location>
        <begin position="17"/>
        <end position="458"/>
    </location>
</feature>
<sequence length="458" mass="51703">MKLLTFLVALPAVTLALQPKAEYRDLPTLRKQDELEKRWVQKRYDFIPSVLKKHGYDAWILSMREYAEDTAFRSLVSSTTTFSARRRTLFLFHTHPEVENPLYLIDNTEDLWHTLNKTLERIDPKKIAVNIDENMSFSDGLHTGEGQLLLSKLGPKWASRTSSHRAIGVEVVAARVGGEEQLGMYKLMMENVWAMVAEGFSEKVVKAGETTAEDLEWWFRDVMRWRIGTGTWFPPSVSIYRSPSEPSVSEHPAMREGDMLHVDIGITAMNMNTDTQHLGYILRANETSPPVGLLKGLEAGNKLQDLVRNRMVPRRTGDGVLKDVRGDMDKKGLKGLIYSHPIGDYGHSAGALIGMTNLQDSVPGGGQNTVLKNYWTSIELSAETYVPEWGVDQLFPLEEDVYWDNETEGFEWVFGRQTEFHLVKPKHKKSAGVALAEGKSGLVAAAARWMGLQVVRWV</sequence>
<dbReference type="GO" id="GO:0004177">
    <property type="term" value="F:aminopeptidase activity"/>
    <property type="evidence" value="ECO:0007669"/>
    <property type="project" value="UniProtKB-KW"/>
</dbReference>
<dbReference type="Proteomes" id="UP001164286">
    <property type="component" value="Unassembled WGS sequence"/>
</dbReference>
<evidence type="ECO:0000313" key="2">
    <source>
        <dbReference type="EMBL" id="KAI9636011.1"/>
    </source>
</evidence>
<dbReference type="EMBL" id="JAKWFO010000005">
    <property type="protein sequence ID" value="KAI9636011.1"/>
    <property type="molecule type" value="Genomic_DNA"/>
</dbReference>
<protein>
    <submittedName>
        <fullName evidence="2">Xaa-Pro aminopeptidase family enzyme</fullName>
    </submittedName>
</protein>
<comment type="caution">
    <text evidence="2">The sequence shown here is derived from an EMBL/GenBank/DDBJ whole genome shotgun (WGS) entry which is preliminary data.</text>
</comment>
<reference evidence="2" key="1">
    <citation type="journal article" date="2022" name="G3 (Bethesda)">
        <title>High quality genome of the basidiomycete yeast Dioszegia hungarica PDD-24b-2 isolated from cloud water.</title>
        <authorList>
            <person name="Jarrige D."/>
            <person name="Haridas S."/>
            <person name="Bleykasten-Grosshans C."/>
            <person name="Joly M."/>
            <person name="Nadalig T."/>
            <person name="Sancelme M."/>
            <person name="Vuilleumier S."/>
            <person name="Grigoriev I.V."/>
            <person name="Amato P."/>
            <person name="Bringel F."/>
        </authorList>
    </citation>
    <scope>NUCLEOTIDE SEQUENCE</scope>
    <source>
        <strain evidence="2">PDD-24b-2</strain>
    </source>
</reference>
<organism evidence="2 3">
    <name type="scientific">Dioszegia hungarica</name>
    <dbReference type="NCBI Taxonomy" id="4972"/>
    <lineage>
        <taxon>Eukaryota</taxon>
        <taxon>Fungi</taxon>
        <taxon>Dikarya</taxon>
        <taxon>Basidiomycota</taxon>
        <taxon>Agaricomycotina</taxon>
        <taxon>Tremellomycetes</taxon>
        <taxon>Tremellales</taxon>
        <taxon>Bulleribasidiaceae</taxon>
        <taxon>Dioszegia</taxon>
    </lineage>
</organism>
<keyword evidence="2" id="KW-0378">Hydrolase</keyword>
<gene>
    <name evidence="2" type="ORF">MKK02DRAFT_44709</name>
</gene>
<keyword evidence="3" id="KW-1185">Reference proteome</keyword>
<proteinExistence type="predicted"/>
<dbReference type="RefSeq" id="XP_052945788.1">
    <property type="nucleotide sequence ID" value="XM_053093056.1"/>
</dbReference>
<dbReference type="GeneID" id="77732261"/>
<dbReference type="SUPFAM" id="SSF55920">
    <property type="entry name" value="Creatinase/aminopeptidase"/>
    <property type="match status" value="1"/>
</dbReference>
<evidence type="ECO:0000256" key="1">
    <source>
        <dbReference type="SAM" id="SignalP"/>
    </source>
</evidence>
<dbReference type="Gene3D" id="3.90.230.10">
    <property type="entry name" value="Creatinase/methionine aminopeptidase superfamily"/>
    <property type="match status" value="1"/>
</dbReference>
<dbReference type="InterPro" id="IPR036005">
    <property type="entry name" value="Creatinase/aminopeptidase-like"/>
</dbReference>
<feature type="signal peptide" evidence="1">
    <location>
        <begin position="1"/>
        <end position="16"/>
    </location>
</feature>
<keyword evidence="2" id="KW-0645">Protease</keyword>
<dbReference type="AlphaFoldDB" id="A0AA38HB78"/>
<keyword evidence="1" id="KW-0732">Signal</keyword>
<accession>A0AA38HB78</accession>
<name>A0AA38HB78_9TREE</name>
<evidence type="ECO:0000313" key="3">
    <source>
        <dbReference type="Proteomes" id="UP001164286"/>
    </source>
</evidence>